<name>A0ABM8R045_9BURK</name>
<sequence length="199" mass="21313">MWPYIMDNLLRVGTLLVCLGFAAPALAQTYDEQPVLADSTNCRAVAGQAEIDGTMQQVVGRACLQSDGTWQIVQSQDGSALWYPVAAYPYPDPWWWGPPLFIGGGVSLIFVDHFHRFHHFDHFHQMGHDHVTFVGAGFHRGPLPGGGMHGFGGMHGSGGMRGFGGTPGFGGMHSSGGMHGPGGMREFGGMHGSGGMHRH</sequence>
<keyword evidence="1" id="KW-0732">Signal</keyword>
<organism evidence="2 3">
    <name type="scientific">Paraburkholderia haematera</name>
    <dbReference type="NCBI Taxonomy" id="2793077"/>
    <lineage>
        <taxon>Bacteria</taxon>
        <taxon>Pseudomonadati</taxon>
        <taxon>Pseudomonadota</taxon>
        <taxon>Betaproteobacteria</taxon>
        <taxon>Burkholderiales</taxon>
        <taxon>Burkholderiaceae</taxon>
        <taxon>Paraburkholderia</taxon>
    </lineage>
</organism>
<proteinExistence type="predicted"/>
<dbReference type="Proteomes" id="UP000672526">
    <property type="component" value="Unassembled WGS sequence"/>
</dbReference>
<gene>
    <name evidence="2" type="ORF">R69888_01840</name>
</gene>
<reference evidence="2 3" key="1">
    <citation type="submission" date="2021-02" db="EMBL/GenBank/DDBJ databases">
        <authorList>
            <person name="Vanwijnsberghe S."/>
        </authorList>
    </citation>
    <scope>NUCLEOTIDE SEQUENCE [LARGE SCALE GENOMIC DNA]</scope>
    <source>
        <strain evidence="2 3">LMG 31837</strain>
    </source>
</reference>
<comment type="caution">
    <text evidence="2">The sequence shown here is derived from an EMBL/GenBank/DDBJ whole genome shotgun (WGS) entry which is preliminary data.</text>
</comment>
<evidence type="ECO:0000313" key="2">
    <source>
        <dbReference type="EMBL" id="CAE6725963.1"/>
    </source>
</evidence>
<protein>
    <recommendedName>
        <fullName evidence="4">Surface antigen</fullName>
    </recommendedName>
</protein>
<evidence type="ECO:0000256" key="1">
    <source>
        <dbReference type="SAM" id="SignalP"/>
    </source>
</evidence>
<feature type="chain" id="PRO_5045986712" description="Surface antigen" evidence="1">
    <location>
        <begin position="28"/>
        <end position="199"/>
    </location>
</feature>
<feature type="signal peptide" evidence="1">
    <location>
        <begin position="1"/>
        <end position="27"/>
    </location>
</feature>
<evidence type="ECO:0008006" key="4">
    <source>
        <dbReference type="Google" id="ProtNLM"/>
    </source>
</evidence>
<accession>A0ABM8R045</accession>
<dbReference type="EMBL" id="CAJNBK010000003">
    <property type="protein sequence ID" value="CAE6725963.1"/>
    <property type="molecule type" value="Genomic_DNA"/>
</dbReference>
<evidence type="ECO:0000313" key="3">
    <source>
        <dbReference type="Proteomes" id="UP000672526"/>
    </source>
</evidence>
<keyword evidence="3" id="KW-1185">Reference proteome</keyword>